<dbReference type="EMBL" id="MT141658">
    <property type="protein sequence ID" value="QJA68885.1"/>
    <property type="molecule type" value="Genomic_DNA"/>
</dbReference>
<name>A0A6M3LQY7_9ZZZZ</name>
<dbReference type="EMBL" id="MT143351">
    <property type="protein sequence ID" value="QJA95874.1"/>
    <property type="molecule type" value="Genomic_DNA"/>
</dbReference>
<proteinExistence type="predicted"/>
<dbReference type="AlphaFoldDB" id="A0A6M3LQY7"/>
<organism evidence="2">
    <name type="scientific">viral metagenome</name>
    <dbReference type="NCBI Taxonomy" id="1070528"/>
    <lineage>
        <taxon>unclassified sequences</taxon>
        <taxon>metagenomes</taxon>
        <taxon>organismal metagenomes</taxon>
    </lineage>
</organism>
<evidence type="ECO:0000313" key="2">
    <source>
        <dbReference type="EMBL" id="QJA95874.1"/>
    </source>
</evidence>
<protein>
    <submittedName>
        <fullName evidence="2">Uncharacterized protein</fullName>
    </submittedName>
</protein>
<reference evidence="2" key="1">
    <citation type="submission" date="2020-03" db="EMBL/GenBank/DDBJ databases">
        <title>The deep terrestrial virosphere.</title>
        <authorList>
            <person name="Holmfeldt K."/>
            <person name="Nilsson E."/>
            <person name="Simone D."/>
            <person name="Lopez-Fernandez M."/>
            <person name="Wu X."/>
            <person name="de Brujin I."/>
            <person name="Lundin D."/>
            <person name="Andersson A."/>
            <person name="Bertilsson S."/>
            <person name="Dopson M."/>
        </authorList>
    </citation>
    <scope>NUCLEOTIDE SEQUENCE</scope>
    <source>
        <strain evidence="1">MM415A05489</strain>
        <strain evidence="2">MM415B05108</strain>
    </source>
</reference>
<accession>A0A6M3LQY7</accession>
<gene>
    <name evidence="1" type="ORF">MM415A05489_0003</name>
    <name evidence="2" type="ORF">MM415B05108_0011</name>
</gene>
<sequence>MYGHFLSFSYNRHNITYKLEVKSHIIGVTIVILSMPIPDKKNKVKFISLYKYYSQ</sequence>
<evidence type="ECO:0000313" key="1">
    <source>
        <dbReference type="EMBL" id="QJA68885.1"/>
    </source>
</evidence>